<dbReference type="InterPro" id="IPR013424">
    <property type="entry name" value="Ice-binding_C"/>
</dbReference>
<evidence type="ECO:0000256" key="1">
    <source>
        <dbReference type="SAM" id="Phobius"/>
    </source>
</evidence>
<keyword evidence="2" id="KW-0732">Signal</keyword>
<organism evidence="4 5">
    <name type="scientific">Herbaspirillum robiniae</name>
    <dbReference type="NCBI Taxonomy" id="2014887"/>
    <lineage>
        <taxon>Bacteria</taxon>
        <taxon>Pseudomonadati</taxon>
        <taxon>Pseudomonadota</taxon>
        <taxon>Betaproteobacteria</taxon>
        <taxon>Burkholderiales</taxon>
        <taxon>Oxalobacteraceae</taxon>
        <taxon>Herbaspirillum</taxon>
    </lineage>
</organism>
<dbReference type="Proteomes" id="UP000197596">
    <property type="component" value="Unassembled WGS sequence"/>
</dbReference>
<sequence length="189" mass="18948">MKKHVASALLLLSLAAAGTAYAAPAPQISGTTAVVFDNTGTTTAISHVFGSSDAGKTFSESFTFNYGSLFDVTTGVMSTSLRSSSALELTSFTLTGNGNTYYGVKTTAGGIQTYAIDASGLTAGNYTLTVGGKVIGSAGSFAGTLNVAAVPEASTTAMMLGGLALVGFAAVRRRRKDGVKLPHGGMALA</sequence>
<keyword evidence="1" id="KW-0812">Transmembrane</keyword>
<keyword evidence="1" id="KW-1133">Transmembrane helix</keyword>
<dbReference type="Pfam" id="PF07589">
    <property type="entry name" value="PEP-CTERM"/>
    <property type="match status" value="1"/>
</dbReference>
<keyword evidence="1" id="KW-0472">Membrane</keyword>
<comment type="caution">
    <text evidence="4">The sequence shown here is derived from an EMBL/GenBank/DDBJ whole genome shotgun (WGS) entry which is preliminary data.</text>
</comment>
<dbReference type="NCBIfam" id="NF038126">
    <property type="entry name" value="PEP_CTERM_FxDxF"/>
    <property type="match status" value="1"/>
</dbReference>
<dbReference type="EMBL" id="NJGU01000005">
    <property type="protein sequence ID" value="OWY29346.1"/>
    <property type="molecule type" value="Genomic_DNA"/>
</dbReference>
<feature type="transmembrane region" description="Helical" evidence="1">
    <location>
        <begin position="153"/>
        <end position="171"/>
    </location>
</feature>
<protein>
    <submittedName>
        <fullName evidence="4">PEP-CTERM sorting domain-containing protein</fullName>
    </submittedName>
</protein>
<feature type="chain" id="PRO_5012715763" evidence="2">
    <location>
        <begin position="23"/>
        <end position="189"/>
    </location>
</feature>
<evidence type="ECO:0000313" key="5">
    <source>
        <dbReference type="Proteomes" id="UP000197596"/>
    </source>
</evidence>
<proteinExistence type="predicted"/>
<dbReference type="RefSeq" id="WP_088751068.1">
    <property type="nucleotide sequence ID" value="NZ_NJGU01000005.1"/>
</dbReference>
<feature type="domain" description="Ice-binding protein C-terminal" evidence="3">
    <location>
        <begin position="149"/>
        <end position="174"/>
    </location>
</feature>
<evidence type="ECO:0000259" key="3">
    <source>
        <dbReference type="Pfam" id="PF07589"/>
    </source>
</evidence>
<evidence type="ECO:0000256" key="2">
    <source>
        <dbReference type="SAM" id="SignalP"/>
    </source>
</evidence>
<reference evidence="4 5" key="1">
    <citation type="submission" date="2017-06" db="EMBL/GenBank/DDBJ databases">
        <title>Herbaspirillum phytohormonus sp. nov., isolated from the root nodule of Robinia pseudoacacia in lead-zinc mine.</title>
        <authorList>
            <person name="Fan M."/>
            <person name="Lin Y."/>
        </authorList>
    </citation>
    <scope>NUCLEOTIDE SEQUENCE [LARGE SCALE GENOMIC DNA]</scope>
    <source>
        <strain evidence="4 5">HZ10</strain>
    </source>
</reference>
<dbReference type="AlphaFoldDB" id="A0A246WSM6"/>
<gene>
    <name evidence="4" type="ORF">CEJ42_10910</name>
</gene>
<dbReference type="NCBIfam" id="TIGR02595">
    <property type="entry name" value="PEP_CTERM"/>
    <property type="match status" value="1"/>
</dbReference>
<name>A0A246WSM6_9BURK</name>
<feature type="signal peptide" evidence="2">
    <location>
        <begin position="1"/>
        <end position="22"/>
    </location>
</feature>
<evidence type="ECO:0000313" key="4">
    <source>
        <dbReference type="EMBL" id="OWY29346.1"/>
    </source>
</evidence>
<accession>A0A246WSM6</accession>